<feature type="region of interest" description="Disordered" evidence="1">
    <location>
        <begin position="101"/>
        <end position="197"/>
    </location>
</feature>
<feature type="compositionally biased region" description="Basic and acidic residues" evidence="1">
    <location>
        <begin position="115"/>
        <end position="132"/>
    </location>
</feature>
<gene>
    <name evidence="2" type="ORF">VTJ49DRAFT_2724</name>
</gene>
<sequence length="197" mass="21324">MAITTSTTIHAIPPSTANLTNTASEPSKNPTPPSPNLQTPPNHHQPTTPLPDTWEERRRLWKKKKHALQRQTYRKSAKATLGLLGPSSEDLRVAGVEVRDFAAGAEAEDEDAAKDEEKDRNKDKAKDKDKVRLGMKRRWGKMAGGGGKIRRYLGRTRDGESPGGGKVGNVEGEEGGGSRRAGKRVKVDDDGVGGVRG</sequence>
<reference evidence="2 3" key="1">
    <citation type="journal article" date="2024" name="Commun. Biol.">
        <title>Comparative genomic analysis of thermophilic fungi reveals convergent evolutionary adaptations and gene losses.</title>
        <authorList>
            <person name="Steindorff A.S."/>
            <person name="Aguilar-Pontes M.V."/>
            <person name="Robinson A.J."/>
            <person name="Andreopoulos B."/>
            <person name="LaButti K."/>
            <person name="Kuo A."/>
            <person name="Mondo S."/>
            <person name="Riley R."/>
            <person name="Otillar R."/>
            <person name="Haridas S."/>
            <person name="Lipzen A."/>
            <person name="Grimwood J."/>
            <person name="Schmutz J."/>
            <person name="Clum A."/>
            <person name="Reid I.D."/>
            <person name="Moisan M.C."/>
            <person name="Butler G."/>
            <person name="Nguyen T.T.M."/>
            <person name="Dewar K."/>
            <person name="Conant G."/>
            <person name="Drula E."/>
            <person name="Henrissat B."/>
            <person name="Hansel C."/>
            <person name="Singer S."/>
            <person name="Hutchinson M.I."/>
            <person name="de Vries R.P."/>
            <person name="Natvig D.O."/>
            <person name="Powell A.J."/>
            <person name="Tsang A."/>
            <person name="Grigoriev I.V."/>
        </authorList>
    </citation>
    <scope>NUCLEOTIDE SEQUENCE [LARGE SCALE GENOMIC DNA]</scope>
    <source>
        <strain evidence="2 3">CBS 620.91</strain>
    </source>
</reference>
<evidence type="ECO:0000256" key="1">
    <source>
        <dbReference type="SAM" id="MobiDB-lite"/>
    </source>
</evidence>
<proteinExistence type="predicted"/>
<feature type="region of interest" description="Disordered" evidence="1">
    <location>
        <begin position="1"/>
        <end position="88"/>
    </location>
</feature>
<dbReference type="EMBL" id="JAZGSY010000022">
    <property type="protein sequence ID" value="KAL1843173.1"/>
    <property type="molecule type" value="Genomic_DNA"/>
</dbReference>
<keyword evidence="3" id="KW-1185">Reference proteome</keyword>
<feature type="compositionally biased region" description="Basic residues" evidence="1">
    <location>
        <begin position="59"/>
        <end position="77"/>
    </location>
</feature>
<dbReference type="Proteomes" id="UP001583172">
    <property type="component" value="Unassembled WGS sequence"/>
</dbReference>
<evidence type="ECO:0000313" key="3">
    <source>
        <dbReference type="Proteomes" id="UP001583172"/>
    </source>
</evidence>
<feature type="compositionally biased region" description="Low complexity" evidence="1">
    <location>
        <begin position="36"/>
        <end position="51"/>
    </location>
</feature>
<accession>A0ABR3VMQ3</accession>
<name>A0ABR3VMQ3_HUMIN</name>
<feature type="compositionally biased region" description="Polar residues" evidence="1">
    <location>
        <begin position="1"/>
        <end position="28"/>
    </location>
</feature>
<organism evidence="2 3">
    <name type="scientific">Humicola insolens</name>
    <name type="common">Soft-rot fungus</name>
    <dbReference type="NCBI Taxonomy" id="85995"/>
    <lineage>
        <taxon>Eukaryota</taxon>
        <taxon>Fungi</taxon>
        <taxon>Dikarya</taxon>
        <taxon>Ascomycota</taxon>
        <taxon>Pezizomycotina</taxon>
        <taxon>Sordariomycetes</taxon>
        <taxon>Sordariomycetidae</taxon>
        <taxon>Sordariales</taxon>
        <taxon>Chaetomiaceae</taxon>
        <taxon>Mycothermus</taxon>
    </lineage>
</organism>
<comment type="caution">
    <text evidence="2">The sequence shown here is derived from an EMBL/GenBank/DDBJ whole genome shotgun (WGS) entry which is preliminary data.</text>
</comment>
<protein>
    <submittedName>
        <fullName evidence="2">Uncharacterized protein</fullName>
    </submittedName>
</protein>
<evidence type="ECO:0000313" key="2">
    <source>
        <dbReference type="EMBL" id="KAL1843173.1"/>
    </source>
</evidence>